<name>Q0UNT3_PHANO</name>
<protein>
    <submittedName>
        <fullName evidence="1">Uncharacterized protein</fullName>
    </submittedName>
</protein>
<evidence type="ECO:0000313" key="1">
    <source>
        <dbReference type="EMBL" id="EAT86412.1"/>
    </source>
</evidence>
<sequence length="29" mass="3091">MAKESYKGSPGSPGCSYVDMSNRNIVEAL</sequence>
<dbReference type="KEGG" id="pno:SNOG_06581"/>
<dbReference type="GeneID" id="5973827"/>
<organism evidence="1 2">
    <name type="scientific">Phaeosphaeria nodorum (strain SN15 / ATCC MYA-4574 / FGSC 10173)</name>
    <name type="common">Glume blotch fungus</name>
    <name type="synonym">Parastagonospora nodorum</name>
    <dbReference type="NCBI Taxonomy" id="321614"/>
    <lineage>
        <taxon>Eukaryota</taxon>
        <taxon>Fungi</taxon>
        <taxon>Dikarya</taxon>
        <taxon>Ascomycota</taxon>
        <taxon>Pezizomycotina</taxon>
        <taxon>Dothideomycetes</taxon>
        <taxon>Pleosporomycetidae</taxon>
        <taxon>Pleosporales</taxon>
        <taxon>Pleosporineae</taxon>
        <taxon>Phaeosphaeriaceae</taxon>
        <taxon>Parastagonospora</taxon>
    </lineage>
</organism>
<reference evidence="2" key="1">
    <citation type="journal article" date="2007" name="Plant Cell">
        <title>Dothideomycete-plant interactions illuminated by genome sequencing and EST analysis of the wheat pathogen Stagonospora nodorum.</title>
        <authorList>
            <person name="Hane J.K."/>
            <person name="Lowe R.G."/>
            <person name="Solomon P.S."/>
            <person name="Tan K.C."/>
            <person name="Schoch C.L."/>
            <person name="Spatafora J.W."/>
            <person name="Crous P.W."/>
            <person name="Kodira C."/>
            <person name="Birren B.W."/>
            <person name="Galagan J.E."/>
            <person name="Torriani S.F."/>
            <person name="McDonald B.A."/>
            <person name="Oliver R.P."/>
        </authorList>
    </citation>
    <scope>NUCLEOTIDE SEQUENCE [LARGE SCALE GENOMIC DNA]</scope>
    <source>
        <strain evidence="2">SN15 / ATCC MYA-4574 / FGSC 10173</strain>
    </source>
</reference>
<evidence type="ECO:0000313" key="2">
    <source>
        <dbReference type="Proteomes" id="UP000001055"/>
    </source>
</evidence>
<gene>
    <name evidence="1" type="ORF">SNOG_06581</name>
</gene>
<dbReference type="Proteomes" id="UP000001055">
    <property type="component" value="Unassembled WGS sequence"/>
</dbReference>
<dbReference type="EMBL" id="CH445333">
    <property type="protein sequence ID" value="EAT86412.1"/>
    <property type="molecule type" value="Genomic_DNA"/>
</dbReference>
<proteinExistence type="predicted"/>
<dbReference type="HOGENOM" id="CLU_3410736_0_0_1"/>
<accession>Q0UNT3</accession>
<dbReference type="AlphaFoldDB" id="Q0UNT3"/>
<dbReference type="RefSeq" id="XP_001796948.1">
    <property type="nucleotide sequence ID" value="XM_001796896.1"/>
</dbReference>
<dbReference type="InParanoid" id="Q0UNT3"/>